<feature type="transmembrane region" description="Helical" evidence="1">
    <location>
        <begin position="27"/>
        <end position="46"/>
    </location>
</feature>
<keyword evidence="1" id="KW-0472">Membrane</keyword>
<accession>A0A9D4DF88</accession>
<evidence type="ECO:0000256" key="1">
    <source>
        <dbReference type="SAM" id="Phobius"/>
    </source>
</evidence>
<name>A0A9D4DF88_DREPO</name>
<keyword evidence="1" id="KW-1133">Transmembrane helix</keyword>
<evidence type="ECO:0000313" key="2">
    <source>
        <dbReference type="EMBL" id="KAH3746524.1"/>
    </source>
</evidence>
<protein>
    <submittedName>
        <fullName evidence="2">Uncharacterized protein</fullName>
    </submittedName>
</protein>
<keyword evidence="3" id="KW-1185">Reference proteome</keyword>
<proteinExistence type="predicted"/>
<keyword evidence="1" id="KW-0812">Transmembrane</keyword>
<dbReference type="EMBL" id="JAIWYP010000010">
    <property type="protein sequence ID" value="KAH3746524.1"/>
    <property type="molecule type" value="Genomic_DNA"/>
</dbReference>
<gene>
    <name evidence="2" type="ORF">DPMN_180932</name>
</gene>
<reference evidence="2" key="1">
    <citation type="journal article" date="2019" name="bioRxiv">
        <title>The Genome of the Zebra Mussel, Dreissena polymorpha: A Resource for Invasive Species Research.</title>
        <authorList>
            <person name="McCartney M.A."/>
            <person name="Auch B."/>
            <person name="Kono T."/>
            <person name="Mallez S."/>
            <person name="Zhang Y."/>
            <person name="Obille A."/>
            <person name="Becker A."/>
            <person name="Abrahante J.E."/>
            <person name="Garbe J."/>
            <person name="Badalamenti J.P."/>
            <person name="Herman A."/>
            <person name="Mangelson H."/>
            <person name="Liachko I."/>
            <person name="Sullivan S."/>
            <person name="Sone E.D."/>
            <person name="Koren S."/>
            <person name="Silverstein K.A.T."/>
            <person name="Beckman K.B."/>
            <person name="Gohl D.M."/>
        </authorList>
    </citation>
    <scope>NUCLEOTIDE SEQUENCE</scope>
    <source>
        <strain evidence="2">Duluth1</strain>
        <tissue evidence="2">Whole animal</tissue>
    </source>
</reference>
<organism evidence="2 3">
    <name type="scientific">Dreissena polymorpha</name>
    <name type="common">Zebra mussel</name>
    <name type="synonym">Mytilus polymorpha</name>
    <dbReference type="NCBI Taxonomy" id="45954"/>
    <lineage>
        <taxon>Eukaryota</taxon>
        <taxon>Metazoa</taxon>
        <taxon>Spiralia</taxon>
        <taxon>Lophotrochozoa</taxon>
        <taxon>Mollusca</taxon>
        <taxon>Bivalvia</taxon>
        <taxon>Autobranchia</taxon>
        <taxon>Heteroconchia</taxon>
        <taxon>Euheterodonta</taxon>
        <taxon>Imparidentia</taxon>
        <taxon>Neoheterodontei</taxon>
        <taxon>Myida</taxon>
        <taxon>Dreissenoidea</taxon>
        <taxon>Dreissenidae</taxon>
        <taxon>Dreissena</taxon>
    </lineage>
</organism>
<dbReference type="AlphaFoldDB" id="A0A9D4DF88"/>
<evidence type="ECO:0000313" key="3">
    <source>
        <dbReference type="Proteomes" id="UP000828390"/>
    </source>
</evidence>
<sequence>MPFLHEYKINAATAAAENDGDVVEDGWKIEVVCIAMIFIVIMSIPFKRLS</sequence>
<dbReference type="Proteomes" id="UP000828390">
    <property type="component" value="Unassembled WGS sequence"/>
</dbReference>
<comment type="caution">
    <text evidence="2">The sequence shown here is derived from an EMBL/GenBank/DDBJ whole genome shotgun (WGS) entry which is preliminary data.</text>
</comment>
<reference evidence="2" key="2">
    <citation type="submission" date="2020-11" db="EMBL/GenBank/DDBJ databases">
        <authorList>
            <person name="McCartney M.A."/>
            <person name="Auch B."/>
            <person name="Kono T."/>
            <person name="Mallez S."/>
            <person name="Becker A."/>
            <person name="Gohl D.M."/>
            <person name="Silverstein K.A.T."/>
            <person name="Koren S."/>
            <person name="Bechman K.B."/>
            <person name="Herman A."/>
            <person name="Abrahante J.E."/>
            <person name="Garbe J."/>
        </authorList>
    </citation>
    <scope>NUCLEOTIDE SEQUENCE</scope>
    <source>
        <strain evidence="2">Duluth1</strain>
        <tissue evidence="2">Whole animal</tissue>
    </source>
</reference>